<accession>A0A9P7MID6</accession>
<dbReference type="Pfam" id="PF02383">
    <property type="entry name" value="Syja_N"/>
    <property type="match status" value="1"/>
</dbReference>
<comment type="caution">
    <text evidence="11">The sequence shown here is derived from an EMBL/GenBank/DDBJ whole genome shotgun (WGS) entry which is preliminary data.</text>
</comment>
<evidence type="ECO:0000256" key="8">
    <source>
        <dbReference type="ARBA" id="ARBA00022927"/>
    </source>
</evidence>
<feature type="region of interest" description="Disordered" evidence="9">
    <location>
        <begin position="1185"/>
        <end position="1241"/>
    </location>
</feature>
<dbReference type="SMART" id="SM00128">
    <property type="entry name" value="IPPc"/>
    <property type="match status" value="1"/>
</dbReference>
<comment type="similarity">
    <text evidence="3">In the central section; belongs to the inositol 1,4,5-trisphosphate 5-phosphatase family.</text>
</comment>
<feature type="region of interest" description="Disordered" evidence="9">
    <location>
        <begin position="1291"/>
        <end position="1311"/>
    </location>
</feature>
<keyword evidence="5" id="KW-0813">Transport</keyword>
<evidence type="ECO:0000256" key="1">
    <source>
        <dbReference type="ARBA" id="ARBA00004496"/>
    </source>
</evidence>
<dbReference type="InterPro" id="IPR046985">
    <property type="entry name" value="IP5"/>
</dbReference>
<dbReference type="PANTHER" id="PTHR11200">
    <property type="entry name" value="INOSITOL 5-PHOSPHATASE"/>
    <property type="match status" value="1"/>
</dbReference>
<dbReference type="OrthoDB" id="405996at2759"/>
<dbReference type="PROSITE" id="PS50275">
    <property type="entry name" value="SAC"/>
    <property type="match status" value="1"/>
</dbReference>
<dbReference type="InterPro" id="IPR002013">
    <property type="entry name" value="SAC_dom"/>
</dbReference>
<dbReference type="FunFam" id="3.60.10.10:FF:000029">
    <property type="entry name" value="Inositol polyphosphate 5-phosphatase"/>
    <property type="match status" value="1"/>
</dbReference>
<comment type="similarity">
    <text evidence="2">Belongs to the synaptojanin family.</text>
</comment>
<dbReference type="GO" id="GO:0005737">
    <property type="term" value="C:cytoplasm"/>
    <property type="evidence" value="ECO:0007669"/>
    <property type="project" value="UniProtKB-SubCell"/>
</dbReference>
<organism evidence="11 12">
    <name type="scientific">Claviceps pazoutovae</name>
    <dbReference type="NCBI Taxonomy" id="1649127"/>
    <lineage>
        <taxon>Eukaryota</taxon>
        <taxon>Fungi</taxon>
        <taxon>Dikarya</taxon>
        <taxon>Ascomycota</taxon>
        <taxon>Pezizomycotina</taxon>
        <taxon>Sordariomycetes</taxon>
        <taxon>Hypocreomycetidae</taxon>
        <taxon>Hypocreales</taxon>
        <taxon>Clavicipitaceae</taxon>
        <taxon>Claviceps</taxon>
    </lineage>
</organism>
<evidence type="ECO:0000256" key="9">
    <source>
        <dbReference type="SAM" id="MobiDB-lite"/>
    </source>
</evidence>
<evidence type="ECO:0000256" key="7">
    <source>
        <dbReference type="ARBA" id="ARBA00022801"/>
    </source>
</evidence>
<dbReference type="InterPro" id="IPR036691">
    <property type="entry name" value="Endo/exonu/phosph_ase_sf"/>
</dbReference>
<feature type="region of interest" description="Disordered" evidence="9">
    <location>
        <begin position="956"/>
        <end position="986"/>
    </location>
</feature>
<keyword evidence="6" id="KW-0963">Cytoplasm</keyword>
<evidence type="ECO:0000256" key="3">
    <source>
        <dbReference type="ARBA" id="ARBA00009678"/>
    </source>
</evidence>
<dbReference type="GO" id="GO:0015031">
    <property type="term" value="P:protein transport"/>
    <property type="evidence" value="ECO:0007669"/>
    <property type="project" value="UniProtKB-KW"/>
</dbReference>
<dbReference type="Proteomes" id="UP000706124">
    <property type="component" value="Unassembled WGS sequence"/>
</dbReference>
<dbReference type="Pfam" id="PF22669">
    <property type="entry name" value="Exo_endo_phos2"/>
    <property type="match status" value="1"/>
</dbReference>
<dbReference type="SUPFAM" id="SSF56219">
    <property type="entry name" value="DNase I-like"/>
    <property type="match status" value="1"/>
</dbReference>
<evidence type="ECO:0000256" key="6">
    <source>
        <dbReference type="ARBA" id="ARBA00022490"/>
    </source>
</evidence>
<evidence type="ECO:0000256" key="5">
    <source>
        <dbReference type="ARBA" id="ARBA00022448"/>
    </source>
</evidence>
<evidence type="ECO:0000313" key="11">
    <source>
        <dbReference type="EMBL" id="KAG5947341.1"/>
    </source>
</evidence>
<feature type="region of interest" description="Disordered" evidence="9">
    <location>
        <begin position="1008"/>
        <end position="1030"/>
    </location>
</feature>
<keyword evidence="7" id="KW-0378">Hydrolase</keyword>
<dbReference type="Gene3D" id="3.60.10.10">
    <property type="entry name" value="Endonuclease/exonuclease/phosphatase"/>
    <property type="match status" value="1"/>
</dbReference>
<feature type="region of interest" description="Disordered" evidence="9">
    <location>
        <begin position="1114"/>
        <end position="1156"/>
    </location>
</feature>
<dbReference type="GO" id="GO:0046856">
    <property type="term" value="P:phosphatidylinositol dephosphorylation"/>
    <property type="evidence" value="ECO:0007669"/>
    <property type="project" value="InterPro"/>
</dbReference>
<evidence type="ECO:0000259" key="10">
    <source>
        <dbReference type="PROSITE" id="PS50275"/>
    </source>
</evidence>
<dbReference type="GO" id="GO:0016020">
    <property type="term" value="C:membrane"/>
    <property type="evidence" value="ECO:0007669"/>
    <property type="project" value="TreeGrafter"/>
</dbReference>
<dbReference type="PANTHER" id="PTHR11200:SF257">
    <property type="entry name" value="PHOSPHOINOSITIDE 5-PHOSPHATASE"/>
    <property type="match status" value="1"/>
</dbReference>
<dbReference type="EMBL" id="SRPO01000026">
    <property type="protein sequence ID" value="KAG5947341.1"/>
    <property type="molecule type" value="Genomic_DNA"/>
</dbReference>
<feature type="domain" description="SAC" evidence="10">
    <location>
        <begin position="173"/>
        <end position="542"/>
    </location>
</feature>
<name>A0A9P7MID6_9HYPO</name>
<evidence type="ECO:0000256" key="4">
    <source>
        <dbReference type="ARBA" id="ARBA00013044"/>
    </source>
</evidence>
<feature type="compositionally biased region" description="Polar residues" evidence="9">
    <location>
        <begin position="1144"/>
        <end position="1156"/>
    </location>
</feature>
<sequence>MEQHQGSWAVQAPAPEKSSELYIRDHPHRSIAIVSSSHALILRYSAAASAGPDAHAAKCMVEFAALSRQLLKDYRPLTPRPVYGTLGLIAANGEVFLSVITRAIRAATVRPGETVEKISTVDFYCLSSADYDDVVPLDEADVSDASSTLSGQSGYGQSLGRREVSMEHPCRELRKLLSNGSFYYSTDFDLTNRLQDRSINSNSFDIDNFDDTYLWNSFMIRPLVEFRSRLMPPEREALDSSRILTSATRGFCKTMTIPQNASPIRQSRKNGNGMPSYFSLISRLSCRRAGTRFNSRGIDDDGNVANFVETETIFCSPAGTLFSYVQVRGSVPVFWEQAADLLPGRQKITVTRSKEGTQPAFDKHIEDLEQIYGAVHIINLLSDTKPAEVELSDLYRHAIHRCPYSQSESSSAEHALLKETHYDFHAETKGPAGYEAAKDIRRHTEASTDGFAYFLAETDDDDSAELGADMKRMVVVLQQEGIFRTNCLDCLDRTNLIQTIISQMAVEAFLTHRGEFATSDFWMRHSSLWADNGDSLSKIYAGTGALKTSFTRHGKMSLAGAMADMRKSVQRIYHNNFIDPSRQVTIDMLLGRLIQQSPVHLFDPISDFVSVELVKRSDEFTSSDTITIWTGTFNLNGRTDGIDHDLSPWLFGASAGSSTGGVEQPDIYAVAFQEIVELSPQQIMNSDPSRKHMWEEAVKRALNQRQASLAGERYVLLRSGQLVGAALCIFVKTSRLKHIKNVEGSVKKTGLSNMAGNKGAVAIRFDYANTHICFVTAHLAAGFSNYEERNRDYATIHHGLRFQRNRGIEDHDAILWMGDFNYRIGLGLETAKALVNKRDLASLYENDQLNLQMVAGLAFPFYSEARIGFMPTYKFDVGTDNYDSSEKARIPAWTDRILRKGSILRQLSYDSAPLRFSDHRPVYATFECRVNIVDEETRETISRELYQRRKADVGDATAHFGQGEDSDDGDLIGYDSIEPGLPPASSDRHKWWLDNGQPARAQMAVPNGRDGLPMALNPRRPSNPFGLTDEPDWVSVSTPRHSTGYSNSSLSSSPYENVLHPMAALASSRQRLSQQHIPRKKLPPPYDAAKLPAQVGRLRIDDHDDANSQSMTLFESHSNTASAPPPLPPPRRHTAVSPKPTPLGPTSFSGANLTRTQTLPYSPMTPFSAAAVSTATALRTASTTASATSQVSQLSQQLTNKSSSKTGKSPPPVGKKPAHLAAGSSPLLPSPSPSPSPSLLSNSLALAAAGDTQRKPVGVAQQQSSQLVAGQLSGAMNGGSHARNHVQPAVGLRGHQQKQKQKQKQIQGPGGALVDLLDAQVDEGGEEVMGGWEALKPSSRA</sequence>
<dbReference type="EC" id="3.1.3.36" evidence="4"/>
<gene>
    <name evidence="11" type="ORF">E4U60_003194</name>
</gene>
<evidence type="ECO:0000313" key="12">
    <source>
        <dbReference type="Proteomes" id="UP000706124"/>
    </source>
</evidence>
<feature type="compositionally biased region" description="Low complexity" evidence="9">
    <location>
        <begin position="1185"/>
        <end position="1208"/>
    </location>
</feature>
<keyword evidence="12" id="KW-1185">Reference proteome</keyword>
<evidence type="ECO:0000256" key="2">
    <source>
        <dbReference type="ARBA" id="ARBA00008943"/>
    </source>
</evidence>
<dbReference type="GO" id="GO:0043813">
    <property type="term" value="F:phosphatidylinositol-3,5-bisphosphate 5-phosphatase activity"/>
    <property type="evidence" value="ECO:0007669"/>
    <property type="project" value="TreeGrafter"/>
</dbReference>
<keyword evidence="8" id="KW-0653">Protein transport</keyword>
<reference evidence="11 12" key="1">
    <citation type="journal article" date="2020" name="bioRxiv">
        <title>Whole genome comparisons of ergot fungi reveals the divergence and evolution of species within the genus Claviceps are the result of varying mechanisms driving genome evolution and host range expansion.</title>
        <authorList>
            <person name="Wyka S.A."/>
            <person name="Mondo S.J."/>
            <person name="Liu M."/>
            <person name="Dettman J."/>
            <person name="Nalam V."/>
            <person name="Broders K.D."/>
        </authorList>
    </citation>
    <scope>NUCLEOTIDE SEQUENCE [LARGE SCALE GENOMIC DNA]</scope>
    <source>
        <strain evidence="11 12">CCC 1485</strain>
    </source>
</reference>
<protein>
    <recommendedName>
        <fullName evidence="4">phosphoinositide 5-phosphatase</fullName>
        <ecNumber evidence="4">3.1.3.36</ecNumber>
    </recommendedName>
</protein>
<comment type="subcellular location">
    <subcellularLocation>
        <location evidence="1">Cytoplasm</location>
    </subcellularLocation>
</comment>
<proteinExistence type="inferred from homology"/>
<dbReference type="InterPro" id="IPR000300">
    <property type="entry name" value="IPPc"/>
</dbReference>
<dbReference type="GO" id="GO:0004439">
    <property type="term" value="F:phosphatidylinositol-4,5-bisphosphate 5-phosphatase activity"/>
    <property type="evidence" value="ECO:0007669"/>
    <property type="project" value="UniProtKB-EC"/>
</dbReference>